<name>A0A4U9R970_HATHI</name>
<dbReference type="Gene3D" id="3.40.50.1240">
    <property type="entry name" value="Phosphoglycerate mutase-like"/>
    <property type="match status" value="1"/>
</dbReference>
<dbReference type="CDD" id="cd07067">
    <property type="entry name" value="HP_PGM_like"/>
    <property type="match status" value="1"/>
</dbReference>
<dbReference type="KEGG" id="hhw:NCTC503_00723"/>
<dbReference type="AlphaFoldDB" id="A0A4U9R970"/>
<dbReference type="Pfam" id="PF00300">
    <property type="entry name" value="His_Phos_1"/>
    <property type="match status" value="1"/>
</dbReference>
<dbReference type="PANTHER" id="PTHR48100:SF59">
    <property type="entry name" value="ADENOSYLCOBALAMIN_ALPHA-RIBAZOLE PHOSPHATASE"/>
    <property type="match status" value="1"/>
</dbReference>
<dbReference type="SUPFAM" id="SSF53254">
    <property type="entry name" value="Phosphoglycerate mutase-like"/>
    <property type="match status" value="1"/>
</dbReference>
<organism evidence="1 2">
    <name type="scientific">Hathewaya histolytica</name>
    <name type="common">Clostridium histolyticum</name>
    <dbReference type="NCBI Taxonomy" id="1498"/>
    <lineage>
        <taxon>Bacteria</taxon>
        <taxon>Bacillati</taxon>
        <taxon>Bacillota</taxon>
        <taxon>Clostridia</taxon>
        <taxon>Eubacteriales</taxon>
        <taxon>Clostridiaceae</taxon>
        <taxon>Hathewaya</taxon>
    </lineage>
</organism>
<dbReference type="OrthoDB" id="9781415at2"/>
<accession>A0A4U9R970</accession>
<dbReference type="InterPro" id="IPR013078">
    <property type="entry name" value="His_Pase_superF_clade-1"/>
</dbReference>
<evidence type="ECO:0000313" key="1">
    <source>
        <dbReference type="EMBL" id="VTQ85230.1"/>
    </source>
</evidence>
<reference evidence="1 2" key="1">
    <citation type="submission" date="2019-05" db="EMBL/GenBank/DDBJ databases">
        <authorList>
            <consortium name="Pathogen Informatics"/>
        </authorList>
    </citation>
    <scope>NUCLEOTIDE SEQUENCE [LARGE SCALE GENOMIC DNA]</scope>
    <source>
        <strain evidence="1 2">NCTC503</strain>
    </source>
</reference>
<dbReference type="EMBL" id="LR590481">
    <property type="protein sequence ID" value="VTQ85230.1"/>
    <property type="molecule type" value="Genomic_DNA"/>
</dbReference>
<sequence>MNKIYFVRHAKPDYSIHDDLIRPLTDQGIKDSKELLNFFKDKEITKIYSSPYKRAIDTIKEVAKIYELEIEIVDGFKERKISNCWIEDFSNYSRKQWSDFSYKLEGGESLKEVQDRNIKVLNEILENNDSQNIVIGTHGTALSTIIKFYDNTFNYDKFNEIKDVMPLIICMTFEGRSIKSITRQINK</sequence>
<dbReference type="Proteomes" id="UP000308489">
    <property type="component" value="Chromosome 1"/>
</dbReference>
<dbReference type="InterPro" id="IPR050275">
    <property type="entry name" value="PGM_Phosphatase"/>
</dbReference>
<dbReference type="SMART" id="SM00855">
    <property type="entry name" value="PGAM"/>
    <property type="match status" value="1"/>
</dbReference>
<evidence type="ECO:0000313" key="2">
    <source>
        <dbReference type="Proteomes" id="UP000308489"/>
    </source>
</evidence>
<gene>
    <name evidence="1" type="ORF">NCTC503_00723</name>
</gene>
<protein>
    <submittedName>
        <fullName evidence="1">Phosphoglycerate mutase</fullName>
    </submittedName>
</protein>
<dbReference type="GO" id="GO:0005737">
    <property type="term" value="C:cytoplasm"/>
    <property type="evidence" value="ECO:0007669"/>
    <property type="project" value="TreeGrafter"/>
</dbReference>
<keyword evidence="2" id="KW-1185">Reference proteome</keyword>
<proteinExistence type="predicted"/>
<dbReference type="InterPro" id="IPR029033">
    <property type="entry name" value="His_PPase_superfam"/>
</dbReference>
<dbReference type="PANTHER" id="PTHR48100">
    <property type="entry name" value="BROAD-SPECIFICITY PHOSPHATASE YOR283W-RELATED"/>
    <property type="match status" value="1"/>
</dbReference>
<dbReference type="GO" id="GO:0016791">
    <property type="term" value="F:phosphatase activity"/>
    <property type="evidence" value="ECO:0007669"/>
    <property type="project" value="TreeGrafter"/>
</dbReference>
<dbReference type="RefSeq" id="WP_138209452.1">
    <property type="nucleotide sequence ID" value="NZ_CBCRUQ010000001.1"/>
</dbReference>